<dbReference type="Gene3D" id="2.120.10.30">
    <property type="entry name" value="TolB, C-terminal domain"/>
    <property type="match status" value="1"/>
</dbReference>
<evidence type="ECO:0000259" key="4">
    <source>
        <dbReference type="Pfam" id="PF08450"/>
    </source>
</evidence>
<feature type="domain" description="SMP-30/Gluconolactonase/LRE-like region" evidence="4">
    <location>
        <begin position="15"/>
        <end position="256"/>
    </location>
</feature>
<dbReference type="Pfam" id="PF08450">
    <property type="entry name" value="SGL"/>
    <property type="match status" value="1"/>
</dbReference>
<feature type="binding site" evidence="3">
    <location>
        <position position="198"/>
    </location>
    <ligand>
        <name>a divalent metal cation</name>
        <dbReference type="ChEBI" id="CHEBI:60240"/>
    </ligand>
</feature>
<dbReference type="InterPro" id="IPR013658">
    <property type="entry name" value="SGL"/>
</dbReference>
<organism evidence="5 6">
    <name type="scientific">Pseudoduganella guangdongensis</name>
    <dbReference type="NCBI Taxonomy" id="2692179"/>
    <lineage>
        <taxon>Bacteria</taxon>
        <taxon>Pseudomonadati</taxon>
        <taxon>Pseudomonadota</taxon>
        <taxon>Betaproteobacteria</taxon>
        <taxon>Burkholderiales</taxon>
        <taxon>Oxalobacteraceae</taxon>
        <taxon>Telluria group</taxon>
        <taxon>Pseudoduganella</taxon>
    </lineage>
</organism>
<reference evidence="5 6" key="1">
    <citation type="submission" date="2019-12" db="EMBL/GenBank/DDBJ databases">
        <title>Novel species isolated from a subtropical stream in China.</title>
        <authorList>
            <person name="Lu H."/>
        </authorList>
    </citation>
    <scope>NUCLEOTIDE SEQUENCE [LARGE SCALE GENOMIC DNA]</scope>
    <source>
        <strain evidence="5 6">DS3</strain>
    </source>
</reference>
<keyword evidence="3" id="KW-0862">Zinc</keyword>
<dbReference type="GO" id="GO:0004341">
    <property type="term" value="F:gluconolactonase activity"/>
    <property type="evidence" value="ECO:0007669"/>
    <property type="project" value="TreeGrafter"/>
</dbReference>
<dbReference type="EMBL" id="WWCJ01000011">
    <property type="protein sequence ID" value="MYN03719.1"/>
    <property type="molecule type" value="Genomic_DNA"/>
</dbReference>
<dbReference type="PRINTS" id="PR01790">
    <property type="entry name" value="SMP30FAMILY"/>
</dbReference>
<dbReference type="InterPro" id="IPR005511">
    <property type="entry name" value="SMP-30"/>
</dbReference>
<evidence type="ECO:0000256" key="1">
    <source>
        <dbReference type="ARBA" id="ARBA00008853"/>
    </source>
</evidence>
<feature type="active site" description="Proton donor/acceptor" evidence="2">
    <location>
        <position position="198"/>
    </location>
</feature>
<protein>
    <submittedName>
        <fullName evidence="5">Gluconolaconase</fullName>
    </submittedName>
</protein>
<dbReference type="SUPFAM" id="SSF63829">
    <property type="entry name" value="Calcium-dependent phosphotriesterase"/>
    <property type="match status" value="1"/>
</dbReference>
<evidence type="ECO:0000313" key="6">
    <source>
        <dbReference type="Proteomes" id="UP000448575"/>
    </source>
</evidence>
<feature type="binding site" evidence="3">
    <location>
        <position position="17"/>
    </location>
    <ligand>
        <name>a divalent metal cation</name>
        <dbReference type="ChEBI" id="CHEBI:60240"/>
    </ligand>
</feature>
<feature type="binding site" evidence="3">
    <location>
        <position position="101"/>
    </location>
    <ligand>
        <name>substrate</name>
    </ligand>
</feature>
<dbReference type="AlphaFoldDB" id="A0A6N9HK63"/>
<feature type="binding site" evidence="3">
    <location>
        <position position="151"/>
    </location>
    <ligand>
        <name>a divalent metal cation</name>
        <dbReference type="ChEBI" id="CHEBI:60240"/>
    </ligand>
</feature>
<keyword evidence="3" id="KW-0479">Metal-binding</keyword>
<evidence type="ECO:0000313" key="5">
    <source>
        <dbReference type="EMBL" id="MYN03719.1"/>
    </source>
</evidence>
<dbReference type="GO" id="GO:0005509">
    <property type="term" value="F:calcium ion binding"/>
    <property type="evidence" value="ECO:0007669"/>
    <property type="project" value="TreeGrafter"/>
</dbReference>
<accession>A0A6N9HK63</accession>
<dbReference type="PANTHER" id="PTHR10907:SF47">
    <property type="entry name" value="REGUCALCIN"/>
    <property type="match status" value="1"/>
</dbReference>
<evidence type="ECO:0000256" key="3">
    <source>
        <dbReference type="PIRSR" id="PIRSR605511-2"/>
    </source>
</evidence>
<name>A0A6N9HK63_9BURK</name>
<dbReference type="PANTHER" id="PTHR10907">
    <property type="entry name" value="REGUCALCIN"/>
    <property type="match status" value="1"/>
</dbReference>
<keyword evidence="6" id="KW-1185">Reference proteome</keyword>
<feature type="binding site" evidence="3">
    <location>
        <position position="103"/>
    </location>
    <ligand>
        <name>substrate</name>
    </ligand>
</feature>
<dbReference type="GO" id="GO:0019853">
    <property type="term" value="P:L-ascorbic acid biosynthetic process"/>
    <property type="evidence" value="ECO:0007669"/>
    <property type="project" value="TreeGrafter"/>
</dbReference>
<comment type="similarity">
    <text evidence="1">Belongs to the SMP-30/CGR1 family.</text>
</comment>
<gene>
    <name evidence="5" type="ORF">GTP41_16625</name>
</gene>
<dbReference type="Proteomes" id="UP000448575">
    <property type="component" value="Unassembled WGS sequence"/>
</dbReference>
<proteinExistence type="inferred from homology"/>
<sequence length="291" mass="31679">MEVAVDLIVDAQNVLGECAVWCDRTQRLWWTDILGRKLWNFTPASGASDQWDMPERLASFALTAVDGRLLLGLESRLAWFSLADGEVTTIVEVEADVHGTRLNDGRCDREGRFVFGTMNEAVGRAPIGRFYRLAHDLQLECLPLQPVAIANSICFSPDGGTMYFCDSLGGAISCCDYGDQLTGQREFARLPPGGGEPDGSLVDADGHLWNAEWGAGRIVRYRPDGSVERVIAVPVSQPTCPAFGGALLNQLFVTSALVDLLVPERYAGGVFSVTITDTVGLPEVRFGHRNE</sequence>
<evidence type="ECO:0000256" key="2">
    <source>
        <dbReference type="PIRSR" id="PIRSR605511-1"/>
    </source>
</evidence>
<comment type="cofactor">
    <cofactor evidence="3">
        <name>Zn(2+)</name>
        <dbReference type="ChEBI" id="CHEBI:29105"/>
    </cofactor>
    <text evidence="3">Binds 1 divalent metal cation per subunit.</text>
</comment>
<comment type="caution">
    <text evidence="5">The sequence shown here is derived from an EMBL/GenBank/DDBJ whole genome shotgun (WGS) entry which is preliminary data.</text>
</comment>
<dbReference type="InterPro" id="IPR011042">
    <property type="entry name" value="6-blade_b-propeller_TolB-like"/>
</dbReference>